<evidence type="ECO:0000256" key="2">
    <source>
        <dbReference type="ARBA" id="ARBA00022679"/>
    </source>
</evidence>
<gene>
    <name evidence="5" type="ORF">SAMN04488503_2693</name>
</gene>
<dbReference type="GO" id="GO:0005829">
    <property type="term" value="C:cytosol"/>
    <property type="evidence" value="ECO:0007669"/>
    <property type="project" value="TreeGrafter"/>
</dbReference>
<feature type="domain" description="RNA 2-O ribose methyltransferase substrate binding" evidence="4">
    <location>
        <begin position="164"/>
        <end position="239"/>
    </location>
</feature>
<feature type="compositionally biased region" description="Low complexity" evidence="3">
    <location>
        <begin position="137"/>
        <end position="150"/>
    </location>
</feature>
<dbReference type="SUPFAM" id="SSF55315">
    <property type="entry name" value="L30e-like"/>
    <property type="match status" value="1"/>
</dbReference>
<evidence type="ECO:0000313" key="5">
    <source>
        <dbReference type="EMBL" id="SNS09352.1"/>
    </source>
</evidence>
<keyword evidence="1 5" id="KW-0489">Methyltransferase</keyword>
<dbReference type="Gene3D" id="3.30.1330.30">
    <property type="match status" value="1"/>
</dbReference>
<dbReference type="InterPro" id="IPR029064">
    <property type="entry name" value="Ribosomal_eL30-like_sf"/>
</dbReference>
<reference evidence="5 6" key="1">
    <citation type="submission" date="2017-06" db="EMBL/GenBank/DDBJ databases">
        <authorList>
            <person name="Kim H.J."/>
            <person name="Triplett B.A."/>
        </authorList>
    </citation>
    <scope>NUCLEOTIDE SEQUENCE [LARGE SCALE GENOMIC DNA]</scope>
    <source>
        <strain evidence="5 6">DSM 13116</strain>
    </source>
</reference>
<feature type="compositionally biased region" description="Acidic residues" evidence="3">
    <location>
        <begin position="97"/>
        <end position="107"/>
    </location>
</feature>
<protein>
    <submittedName>
        <fullName evidence="5">23S rRNA (Guanosine2251-2'-O)-methyltransferase</fullName>
    </submittedName>
</protein>
<dbReference type="OrthoDB" id="9785673at2"/>
<dbReference type="EMBL" id="FZOC01000006">
    <property type="protein sequence ID" value="SNS09352.1"/>
    <property type="molecule type" value="Genomic_DNA"/>
</dbReference>
<evidence type="ECO:0000259" key="4">
    <source>
        <dbReference type="SMART" id="SM00967"/>
    </source>
</evidence>
<dbReference type="CDD" id="cd18103">
    <property type="entry name" value="SpoU-like_RlmB"/>
    <property type="match status" value="1"/>
</dbReference>
<dbReference type="PANTHER" id="PTHR46429">
    <property type="entry name" value="23S RRNA (GUANOSINE-2'-O-)-METHYLTRANSFERASE RLMB"/>
    <property type="match status" value="1"/>
</dbReference>
<feature type="compositionally biased region" description="Basic and acidic residues" evidence="3">
    <location>
        <begin position="124"/>
        <end position="136"/>
    </location>
</feature>
<organism evidence="5 6">
    <name type="scientific">Humidesulfovibrio mexicanus</name>
    <dbReference type="NCBI Taxonomy" id="147047"/>
    <lineage>
        <taxon>Bacteria</taxon>
        <taxon>Pseudomonadati</taxon>
        <taxon>Thermodesulfobacteriota</taxon>
        <taxon>Desulfovibrionia</taxon>
        <taxon>Desulfovibrionales</taxon>
        <taxon>Desulfovibrionaceae</taxon>
        <taxon>Humidesulfovibrio</taxon>
    </lineage>
</organism>
<dbReference type="InterPro" id="IPR029028">
    <property type="entry name" value="Alpha/beta_knot_MTases"/>
</dbReference>
<dbReference type="RefSeq" id="WP_089274903.1">
    <property type="nucleotide sequence ID" value="NZ_FZOC01000006.1"/>
</dbReference>
<dbReference type="GO" id="GO:0008173">
    <property type="term" value="F:RNA methyltransferase activity"/>
    <property type="evidence" value="ECO:0007669"/>
    <property type="project" value="InterPro"/>
</dbReference>
<dbReference type="NCBIfam" id="TIGR00186">
    <property type="entry name" value="rRNA_methyl_3"/>
    <property type="match status" value="1"/>
</dbReference>
<evidence type="ECO:0000313" key="6">
    <source>
        <dbReference type="Proteomes" id="UP000198324"/>
    </source>
</evidence>
<evidence type="ECO:0000256" key="3">
    <source>
        <dbReference type="SAM" id="MobiDB-lite"/>
    </source>
</evidence>
<name>A0A239BNX9_9BACT</name>
<dbReference type="InterPro" id="IPR013123">
    <property type="entry name" value="SpoU_subst-bd"/>
</dbReference>
<dbReference type="PANTHER" id="PTHR46429:SF1">
    <property type="entry name" value="23S RRNA (GUANOSINE-2'-O-)-METHYLTRANSFERASE RLMB"/>
    <property type="match status" value="1"/>
</dbReference>
<accession>A0A239BNX9</accession>
<proteinExistence type="predicted"/>
<dbReference type="GO" id="GO:0006396">
    <property type="term" value="P:RNA processing"/>
    <property type="evidence" value="ECO:0007669"/>
    <property type="project" value="InterPro"/>
</dbReference>
<dbReference type="Proteomes" id="UP000198324">
    <property type="component" value="Unassembled WGS sequence"/>
</dbReference>
<dbReference type="GO" id="GO:0032259">
    <property type="term" value="P:methylation"/>
    <property type="evidence" value="ECO:0007669"/>
    <property type="project" value="UniProtKB-KW"/>
</dbReference>
<dbReference type="SUPFAM" id="SSF75217">
    <property type="entry name" value="alpha/beta knot"/>
    <property type="match status" value="1"/>
</dbReference>
<dbReference type="Pfam" id="PF00588">
    <property type="entry name" value="SpoU_methylase"/>
    <property type="match status" value="1"/>
</dbReference>
<feature type="region of interest" description="Disordered" evidence="3">
    <location>
        <begin position="1"/>
        <end position="165"/>
    </location>
</feature>
<dbReference type="InterPro" id="IPR029026">
    <property type="entry name" value="tRNA_m1G_MTases_N"/>
</dbReference>
<dbReference type="Gene3D" id="3.40.1280.10">
    <property type="match status" value="1"/>
</dbReference>
<feature type="compositionally biased region" description="Low complexity" evidence="3">
    <location>
        <begin position="111"/>
        <end position="122"/>
    </location>
</feature>
<dbReference type="InterPro" id="IPR004441">
    <property type="entry name" value="rRNA_MeTrfase_TrmH"/>
</dbReference>
<dbReference type="Pfam" id="PF08032">
    <property type="entry name" value="SpoU_sub_bind"/>
    <property type="match status" value="1"/>
</dbReference>
<dbReference type="AlphaFoldDB" id="A0A239BNX9"/>
<evidence type="ECO:0000256" key="1">
    <source>
        <dbReference type="ARBA" id="ARBA00022603"/>
    </source>
</evidence>
<dbReference type="SMART" id="SM00967">
    <property type="entry name" value="SpoU_sub_bind"/>
    <property type="match status" value="1"/>
</dbReference>
<dbReference type="InterPro" id="IPR001537">
    <property type="entry name" value="SpoU_MeTrfase"/>
</dbReference>
<dbReference type="GO" id="GO:0003723">
    <property type="term" value="F:RNA binding"/>
    <property type="evidence" value="ECO:0007669"/>
    <property type="project" value="InterPro"/>
</dbReference>
<sequence length="401" mass="41689">MADSKKSPRPKGSRTSGNTGGSGWSTSRPGGKNGGKPAGKGGQERRSGAGKSVRKPGGSPQGGHARREDDPRISGGYGKPRAERKAPSKAPRPAPVDDFDFDLDVDLSGEAPAAFPSPARPAKNARDARPPRREGRAPAAQAKAPARPAAESSGPEALEEGKSVTAGRNPVRELLLSAPRRIDAVYVRKGLREARVQEIVALADENRVKVHFVDDVFLRRLHSGTHQGVVAVTAAVEYADLDALIAAVADAPLPVLLALDQVQDPGNMGAIARTAWALGAAGLIVPRHGGAYVGSGAMRASAGALHHLPVARVTNMSQALDACADAGLSILCADSEGEDLFAAEIRLPAVLVMGGEEKGVRHGVSGHCQQRLSIPFRREFDSLNVAQAAAICLARLGQVKG</sequence>
<keyword evidence="6" id="KW-1185">Reference proteome</keyword>
<keyword evidence="2 5" id="KW-0808">Transferase</keyword>
<feature type="compositionally biased region" description="Gly residues" evidence="3">
    <location>
        <begin position="31"/>
        <end position="41"/>
    </location>
</feature>